<evidence type="ECO:0000313" key="3">
    <source>
        <dbReference type="Proteomes" id="UP000692954"/>
    </source>
</evidence>
<keyword evidence="1" id="KW-1133">Transmembrane helix</keyword>
<sequence length="203" mass="24119">MTVCYKIFLKTSGSSFQYVTLIAFSFQVVISESFLFLANFIIKVKEVDSKLSNFSESEQQKNQHFKQKVYKNKMVVQIEQELRIFNLTSNYLERMRLKTRKDPKQNMSEINKKLLGLQQLRVVFVLFTQTPSLFNGSHSSNLEQFDQYDDQAFSKHYMFQDYMNILNRSLMVYQQISGMLIPYSLLIYLFRTLFQMNQLPILI</sequence>
<protein>
    <recommendedName>
        <fullName evidence="4">Transmembrane protein</fullName>
    </recommendedName>
</protein>
<feature type="transmembrane region" description="Helical" evidence="1">
    <location>
        <begin position="170"/>
        <end position="190"/>
    </location>
</feature>
<dbReference type="AlphaFoldDB" id="A0A8S1QFN4"/>
<organism evidence="2 3">
    <name type="scientific">Paramecium sonneborni</name>
    <dbReference type="NCBI Taxonomy" id="65129"/>
    <lineage>
        <taxon>Eukaryota</taxon>
        <taxon>Sar</taxon>
        <taxon>Alveolata</taxon>
        <taxon>Ciliophora</taxon>
        <taxon>Intramacronucleata</taxon>
        <taxon>Oligohymenophorea</taxon>
        <taxon>Peniculida</taxon>
        <taxon>Parameciidae</taxon>
        <taxon>Paramecium</taxon>
    </lineage>
</organism>
<proteinExistence type="predicted"/>
<evidence type="ECO:0000313" key="2">
    <source>
        <dbReference type="EMBL" id="CAD8113225.1"/>
    </source>
</evidence>
<accession>A0A8S1QFN4</accession>
<gene>
    <name evidence="2" type="ORF">PSON_ATCC_30995.1.T1030003</name>
</gene>
<dbReference type="Proteomes" id="UP000692954">
    <property type="component" value="Unassembled WGS sequence"/>
</dbReference>
<evidence type="ECO:0008006" key="4">
    <source>
        <dbReference type="Google" id="ProtNLM"/>
    </source>
</evidence>
<dbReference type="EMBL" id="CAJJDN010000103">
    <property type="protein sequence ID" value="CAD8113225.1"/>
    <property type="molecule type" value="Genomic_DNA"/>
</dbReference>
<reference evidence="2" key="1">
    <citation type="submission" date="2021-01" db="EMBL/GenBank/DDBJ databases">
        <authorList>
            <consortium name="Genoscope - CEA"/>
            <person name="William W."/>
        </authorList>
    </citation>
    <scope>NUCLEOTIDE SEQUENCE</scope>
</reference>
<evidence type="ECO:0000256" key="1">
    <source>
        <dbReference type="SAM" id="Phobius"/>
    </source>
</evidence>
<name>A0A8S1QFN4_9CILI</name>
<keyword evidence="1" id="KW-0472">Membrane</keyword>
<feature type="transmembrane region" description="Helical" evidence="1">
    <location>
        <begin position="18"/>
        <end position="42"/>
    </location>
</feature>
<comment type="caution">
    <text evidence="2">The sequence shown here is derived from an EMBL/GenBank/DDBJ whole genome shotgun (WGS) entry which is preliminary data.</text>
</comment>
<keyword evidence="1" id="KW-0812">Transmembrane</keyword>
<keyword evidence="3" id="KW-1185">Reference proteome</keyword>